<dbReference type="RefSeq" id="WP_046003799.1">
    <property type="nucleotide sequence ID" value="NZ_JXYA01000007.1"/>
</dbReference>
<dbReference type="Proteomes" id="UP000033452">
    <property type="component" value="Unassembled WGS sequence"/>
</dbReference>
<reference evidence="5 6" key="1">
    <citation type="journal article" date="2015" name="BMC Genomics">
        <title>Genome mining reveals unlocked bioactive potential of marine Gram-negative bacteria.</title>
        <authorList>
            <person name="Machado H."/>
            <person name="Sonnenschein E.C."/>
            <person name="Melchiorsen J."/>
            <person name="Gram L."/>
        </authorList>
    </citation>
    <scope>NUCLEOTIDE SEQUENCE [LARGE SCALE GENOMIC DNA]</scope>
    <source>
        <strain evidence="5 6">S2471</strain>
    </source>
</reference>
<comment type="catalytic activity">
    <reaction evidence="1">
        <text>3-hydroxy-2-methylpropanoyl-CoA + H2O = 3-hydroxy-2-methylpropanoate + CoA + H(+)</text>
        <dbReference type="Rhea" id="RHEA:20888"/>
        <dbReference type="ChEBI" id="CHEBI:11805"/>
        <dbReference type="ChEBI" id="CHEBI:15377"/>
        <dbReference type="ChEBI" id="CHEBI:15378"/>
        <dbReference type="ChEBI" id="CHEBI:57287"/>
        <dbReference type="ChEBI" id="CHEBI:57340"/>
        <dbReference type="EC" id="3.1.2.4"/>
    </reaction>
</comment>
<keyword evidence="3" id="KW-0378">Hydrolase</keyword>
<dbReference type="OrthoDB" id="9790967at2"/>
<sequence>MVELQLLNQADAPVVFELAHCNNGMKVAVATLNAPKALNALNLEMIRLLDPQLKAWAEDEQIAMVLLKGAGEKAFCAGGDVVSLYNAMAAEDGNNHLEVFFAEEYRLDYHIHNYDKPILLWGNGIIMGGGLGLMAGASHRVVTESSRIAMPEITIGLYPDVGGSYFLNKMPEGVGLLLGLTGASINATDAKFVGLADHYMDGERLDMLLHNLSEVNWGKTNVLNHEKLTQLLISLDEASHIPPRSEIKPLADSFAQLAEFDTLEAQVEHILALDSAENKWLSKAQKALKHGSPLSAVLIQTQLKRAEGLSLKECFLRELAMSVHCGEVGEFREGVRALLIDKDGQPQWQFKTVTDVDSAVIERFFAPRWEESEHPLADL</sequence>
<gene>
    <name evidence="5" type="ORF">TW77_04620</name>
</gene>
<feature type="domain" description="Enoyl-CoA hydratase/isomerase" evidence="4">
    <location>
        <begin position="28"/>
        <end position="365"/>
    </location>
</feature>
<evidence type="ECO:0000256" key="1">
    <source>
        <dbReference type="ARBA" id="ARBA00001709"/>
    </source>
</evidence>
<dbReference type="GO" id="GO:0005829">
    <property type="term" value="C:cytosol"/>
    <property type="evidence" value="ECO:0007669"/>
    <property type="project" value="TreeGrafter"/>
</dbReference>
<name>A0A0F4QVT1_9GAMM</name>
<dbReference type="NCBIfam" id="NF004127">
    <property type="entry name" value="PRK05617.1"/>
    <property type="match status" value="1"/>
</dbReference>
<organism evidence="5 6">
    <name type="scientific">Pseudoalteromonas rubra</name>
    <dbReference type="NCBI Taxonomy" id="43658"/>
    <lineage>
        <taxon>Bacteria</taxon>
        <taxon>Pseudomonadati</taxon>
        <taxon>Pseudomonadota</taxon>
        <taxon>Gammaproteobacteria</taxon>
        <taxon>Alteromonadales</taxon>
        <taxon>Pseudoalteromonadaceae</taxon>
        <taxon>Pseudoalteromonas</taxon>
    </lineage>
</organism>
<dbReference type="PANTHER" id="PTHR43176:SF3">
    <property type="entry name" value="3-HYDROXYISOBUTYRYL-COA HYDROLASE, MITOCHONDRIAL"/>
    <property type="match status" value="1"/>
</dbReference>
<dbReference type="Pfam" id="PF16113">
    <property type="entry name" value="ECH_2"/>
    <property type="match status" value="1"/>
</dbReference>
<dbReference type="AlphaFoldDB" id="A0A0F4QVT1"/>
<evidence type="ECO:0000256" key="2">
    <source>
        <dbReference type="ARBA" id="ARBA00011915"/>
    </source>
</evidence>
<dbReference type="EMBL" id="JXYA01000007">
    <property type="protein sequence ID" value="KJZ11836.1"/>
    <property type="molecule type" value="Genomic_DNA"/>
</dbReference>
<keyword evidence="6" id="KW-1185">Reference proteome</keyword>
<dbReference type="InterPro" id="IPR032259">
    <property type="entry name" value="HIBYL-CoA-H"/>
</dbReference>
<dbReference type="PATRIC" id="fig|43658.5.peg.965"/>
<dbReference type="SUPFAM" id="SSF52096">
    <property type="entry name" value="ClpP/crotonase"/>
    <property type="match status" value="1"/>
</dbReference>
<dbReference type="InterPro" id="IPR029045">
    <property type="entry name" value="ClpP/crotonase-like_dom_sf"/>
</dbReference>
<dbReference type="CDD" id="cd06558">
    <property type="entry name" value="crotonase-like"/>
    <property type="match status" value="1"/>
</dbReference>
<evidence type="ECO:0000256" key="3">
    <source>
        <dbReference type="ARBA" id="ARBA00022801"/>
    </source>
</evidence>
<dbReference type="GO" id="GO:0003860">
    <property type="term" value="F:3-hydroxyisobutyryl-CoA hydrolase activity"/>
    <property type="evidence" value="ECO:0007669"/>
    <property type="project" value="UniProtKB-EC"/>
</dbReference>
<dbReference type="PANTHER" id="PTHR43176">
    <property type="entry name" value="3-HYDROXYISOBUTYRYL-COA HYDROLASE-RELATED"/>
    <property type="match status" value="1"/>
</dbReference>
<dbReference type="GO" id="GO:0006574">
    <property type="term" value="P:L-valine catabolic process"/>
    <property type="evidence" value="ECO:0007669"/>
    <property type="project" value="TreeGrafter"/>
</dbReference>
<accession>A0A0F4QVT1</accession>
<protein>
    <recommendedName>
        <fullName evidence="2">3-hydroxyisobutyryl-CoA hydrolase</fullName>
        <ecNumber evidence="2">3.1.2.4</ecNumber>
    </recommendedName>
</protein>
<dbReference type="InterPro" id="IPR045004">
    <property type="entry name" value="ECH_dom"/>
</dbReference>
<evidence type="ECO:0000259" key="4">
    <source>
        <dbReference type="Pfam" id="PF16113"/>
    </source>
</evidence>
<evidence type="ECO:0000313" key="6">
    <source>
        <dbReference type="Proteomes" id="UP000033452"/>
    </source>
</evidence>
<dbReference type="Gene3D" id="3.90.226.10">
    <property type="entry name" value="2-enoyl-CoA Hydratase, Chain A, domain 1"/>
    <property type="match status" value="1"/>
</dbReference>
<comment type="caution">
    <text evidence="5">The sequence shown here is derived from an EMBL/GenBank/DDBJ whole genome shotgun (WGS) entry which is preliminary data.</text>
</comment>
<evidence type="ECO:0000313" key="5">
    <source>
        <dbReference type="EMBL" id="KJZ11836.1"/>
    </source>
</evidence>
<dbReference type="EC" id="3.1.2.4" evidence="2"/>
<proteinExistence type="predicted"/>